<dbReference type="SFLD" id="SFLDG01212">
    <property type="entry name" value="Phytoene_synthase_like"/>
    <property type="match status" value="1"/>
</dbReference>
<dbReference type="InterPro" id="IPR008949">
    <property type="entry name" value="Isoprenoid_synthase_dom_sf"/>
</dbReference>
<dbReference type="Gene3D" id="1.10.600.10">
    <property type="entry name" value="Farnesyl Diphosphate Synthase"/>
    <property type="match status" value="1"/>
</dbReference>
<dbReference type="PANTHER" id="PTHR31480">
    <property type="entry name" value="BIFUNCTIONAL LYCOPENE CYCLASE/PHYTOENE SYNTHASE"/>
    <property type="match status" value="1"/>
</dbReference>
<evidence type="ECO:0000313" key="1">
    <source>
        <dbReference type="EMBL" id="MBP2407592.1"/>
    </source>
</evidence>
<accession>A0ABS4YGR9</accession>
<dbReference type="SFLD" id="SFLDG01018">
    <property type="entry name" value="Squalene/Phytoene_Synthase_Lik"/>
    <property type="match status" value="1"/>
</dbReference>
<dbReference type="InterPro" id="IPR002060">
    <property type="entry name" value="Squ/phyt_synthse"/>
</dbReference>
<dbReference type="SFLD" id="SFLDS00005">
    <property type="entry name" value="Isoprenoid_Synthase_Type_I"/>
    <property type="match status" value="1"/>
</dbReference>
<name>A0ABS4YGR9_9MICO</name>
<sequence>MRARHGSCPTLTQYDRVAQAASRQVIAGYSTSFGWASRLLDEPVRTHVRSTYALVRVADEIVDDPDPRLTPPLRAELLDGLEQETDRALRSGRSANLVVHAFALTARRCGIGDELVSPFFTSMRRDLSPRPHSAESLSEYIYGSAEVVGLMCLCAFVDGDPHAYERLGPGARRLGAAFQKVNFLRDLADDEELLGRAYLRGIDRDSFTDAERDVLLDDIDADLEAAAAVIGDLPVSSRRAVSAAHGLYCALAKRLRVTPAAEIGRRRIRVPDAQKAWILARAAAGRLG</sequence>
<dbReference type="SUPFAM" id="SSF48576">
    <property type="entry name" value="Terpenoid synthases"/>
    <property type="match status" value="1"/>
</dbReference>
<keyword evidence="2" id="KW-1185">Reference proteome</keyword>
<dbReference type="InterPro" id="IPR044843">
    <property type="entry name" value="Trans_IPPS_bact-type"/>
</dbReference>
<dbReference type="Proteomes" id="UP000698222">
    <property type="component" value="Unassembled WGS sequence"/>
</dbReference>
<protein>
    <submittedName>
        <fullName evidence="1">Phytoene/squalene synthetase</fullName>
    </submittedName>
</protein>
<reference evidence="1 2" key="1">
    <citation type="submission" date="2021-03" db="EMBL/GenBank/DDBJ databases">
        <title>Sequencing the genomes of 1000 actinobacteria strains.</title>
        <authorList>
            <person name="Klenk H.-P."/>
        </authorList>
    </citation>
    <scope>NUCLEOTIDE SEQUENCE [LARGE SCALE GENOMIC DNA]</scope>
    <source>
        <strain evidence="1 2">DSM 14564</strain>
    </source>
</reference>
<proteinExistence type="predicted"/>
<gene>
    <name evidence="1" type="ORF">JOF44_000495</name>
</gene>
<evidence type="ECO:0000313" key="2">
    <source>
        <dbReference type="Proteomes" id="UP000698222"/>
    </source>
</evidence>
<comment type="caution">
    <text evidence="1">The sequence shown here is derived from an EMBL/GenBank/DDBJ whole genome shotgun (WGS) entry which is preliminary data.</text>
</comment>
<dbReference type="EMBL" id="JAGIOC010000001">
    <property type="protein sequence ID" value="MBP2407592.1"/>
    <property type="molecule type" value="Genomic_DNA"/>
</dbReference>
<organism evidence="1 2">
    <name type="scientific">Brachybacterium fresconis</name>
    <dbReference type="NCBI Taxonomy" id="173363"/>
    <lineage>
        <taxon>Bacteria</taxon>
        <taxon>Bacillati</taxon>
        <taxon>Actinomycetota</taxon>
        <taxon>Actinomycetes</taxon>
        <taxon>Micrococcales</taxon>
        <taxon>Dermabacteraceae</taxon>
        <taxon>Brachybacterium</taxon>
    </lineage>
</organism>
<dbReference type="RefSeq" id="WP_209886981.1">
    <property type="nucleotide sequence ID" value="NZ_BAAAJV010000011.1"/>
</dbReference>
<dbReference type="Pfam" id="PF00494">
    <property type="entry name" value="SQS_PSY"/>
    <property type="match status" value="1"/>
</dbReference>